<reference evidence="2" key="2">
    <citation type="submission" date="2020-09" db="EMBL/GenBank/DDBJ databases">
        <authorList>
            <person name="Kikuchi T."/>
        </authorList>
    </citation>
    <scope>NUCLEOTIDE SEQUENCE</scope>
    <source>
        <strain evidence="2">Ka4C1</strain>
    </source>
</reference>
<dbReference type="OrthoDB" id="10678958at2759"/>
<dbReference type="Proteomes" id="UP000659654">
    <property type="component" value="Unassembled WGS sequence"/>
</dbReference>
<dbReference type="EMBL" id="CAJFDI010000004">
    <property type="protein sequence ID" value="CAD5224934.1"/>
    <property type="molecule type" value="Genomic_DNA"/>
</dbReference>
<proteinExistence type="predicted"/>
<dbReference type="GO" id="GO:0006508">
    <property type="term" value="P:proteolysis"/>
    <property type="evidence" value="ECO:0007669"/>
    <property type="project" value="InterPro"/>
</dbReference>
<protein>
    <submittedName>
        <fullName evidence="2">(pine wood nematode) hypothetical protein</fullName>
    </submittedName>
</protein>
<name>A0A1I7RU83_BURXY</name>
<dbReference type="Proteomes" id="UP000095284">
    <property type="component" value="Unplaced"/>
</dbReference>
<keyword evidence="1" id="KW-0732">Signal</keyword>
<organism evidence="3 5">
    <name type="scientific">Bursaphelenchus xylophilus</name>
    <name type="common">Pinewood nematode worm</name>
    <name type="synonym">Aphelenchoides xylophilus</name>
    <dbReference type="NCBI Taxonomy" id="6326"/>
    <lineage>
        <taxon>Eukaryota</taxon>
        <taxon>Metazoa</taxon>
        <taxon>Ecdysozoa</taxon>
        <taxon>Nematoda</taxon>
        <taxon>Chromadorea</taxon>
        <taxon>Rhabditida</taxon>
        <taxon>Tylenchina</taxon>
        <taxon>Tylenchomorpha</taxon>
        <taxon>Aphelenchoidea</taxon>
        <taxon>Aphelenchoididae</taxon>
        <taxon>Bursaphelenchus</taxon>
    </lineage>
</organism>
<dbReference type="EMBL" id="CAJFCV020000004">
    <property type="protein sequence ID" value="CAG9113915.1"/>
    <property type="molecule type" value="Genomic_DNA"/>
</dbReference>
<feature type="signal peptide" evidence="1">
    <location>
        <begin position="1"/>
        <end position="19"/>
    </location>
</feature>
<evidence type="ECO:0000313" key="3">
    <source>
        <dbReference type="Proteomes" id="UP000095284"/>
    </source>
</evidence>
<dbReference type="AlphaFoldDB" id="A0A1I7RU83"/>
<accession>A0A1I7RU83</accession>
<dbReference type="GO" id="GO:0004222">
    <property type="term" value="F:metalloendopeptidase activity"/>
    <property type="evidence" value="ECO:0007669"/>
    <property type="project" value="InterPro"/>
</dbReference>
<dbReference type="Proteomes" id="UP000582659">
    <property type="component" value="Unassembled WGS sequence"/>
</dbReference>
<sequence>MMVKPQILICFTIFVIADAVEETVLEKKAKYMENLMDTSVKPCENFWSFANQHYDFAKLPYRYLQVLGEVFNSTRKDEINSIKKIRNHFAECRSKGLASFTRDLNTATQRDKPWEKDMNLLERRFQNSSLSDNATYMEMMTEMLRLQHKYSLDGAMESLTRLAQANIVFPPVYREAVNSKVENTTVAKTFLARIFDEDVDVSNREPVLLIIPSEVSTRQRIWNLFKEMVSNVSATTIPKYITCETYMSELFPIFVQKMVYDHMGADNAKKVSDLFRADLRDLIRTVEAEFKHGNMLNDETRTVLLDKLRNNTFNLIDHPIFEDSMFEKYFGNLTTEYPLLNQFANNAKPMIRAAKGRGNEFFWTPRLDASHLFYVYGSIRIVLSFLILPVY</sequence>
<evidence type="ECO:0000313" key="4">
    <source>
        <dbReference type="Proteomes" id="UP000659654"/>
    </source>
</evidence>
<evidence type="ECO:0000313" key="5">
    <source>
        <dbReference type="WBParaSite" id="BXY_0429200.1"/>
    </source>
</evidence>
<feature type="chain" id="PRO_5035399576" evidence="1">
    <location>
        <begin position="20"/>
        <end position="391"/>
    </location>
</feature>
<dbReference type="WBParaSite" id="BXY_0429200.1">
    <property type="protein sequence ID" value="BXY_0429200.1"/>
    <property type="gene ID" value="BXY_0429200"/>
</dbReference>
<keyword evidence="4" id="KW-1185">Reference proteome</keyword>
<evidence type="ECO:0000256" key="1">
    <source>
        <dbReference type="SAM" id="SignalP"/>
    </source>
</evidence>
<dbReference type="PROSITE" id="PS51885">
    <property type="entry name" value="NEPRILYSIN"/>
    <property type="match status" value="1"/>
</dbReference>
<dbReference type="SUPFAM" id="SSF55486">
    <property type="entry name" value="Metalloproteases ('zincins'), catalytic domain"/>
    <property type="match status" value="1"/>
</dbReference>
<reference evidence="5" key="1">
    <citation type="submission" date="2016-11" db="UniProtKB">
        <authorList>
            <consortium name="WormBaseParasite"/>
        </authorList>
    </citation>
    <scope>IDENTIFICATION</scope>
</reference>
<evidence type="ECO:0000313" key="2">
    <source>
        <dbReference type="EMBL" id="CAD5224934.1"/>
    </source>
</evidence>
<dbReference type="InterPro" id="IPR000718">
    <property type="entry name" value="Peptidase_M13"/>
</dbReference>
<gene>
    <name evidence="2" type="ORF">BXYJ_LOCUS8292</name>
</gene>